<dbReference type="Proteomes" id="UP001056120">
    <property type="component" value="Linkage Group LG27"/>
</dbReference>
<keyword evidence="2" id="KW-1185">Reference proteome</keyword>
<accession>A0ACB8YP86</accession>
<name>A0ACB8YP86_9ASTR</name>
<gene>
    <name evidence="1" type="ORF">L1987_80618</name>
</gene>
<comment type="caution">
    <text evidence="1">The sequence shown here is derived from an EMBL/GenBank/DDBJ whole genome shotgun (WGS) entry which is preliminary data.</text>
</comment>
<organism evidence="1 2">
    <name type="scientific">Smallanthus sonchifolius</name>
    <dbReference type="NCBI Taxonomy" id="185202"/>
    <lineage>
        <taxon>Eukaryota</taxon>
        <taxon>Viridiplantae</taxon>
        <taxon>Streptophyta</taxon>
        <taxon>Embryophyta</taxon>
        <taxon>Tracheophyta</taxon>
        <taxon>Spermatophyta</taxon>
        <taxon>Magnoliopsida</taxon>
        <taxon>eudicotyledons</taxon>
        <taxon>Gunneridae</taxon>
        <taxon>Pentapetalae</taxon>
        <taxon>asterids</taxon>
        <taxon>campanulids</taxon>
        <taxon>Asterales</taxon>
        <taxon>Asteraceae</taxon>
        <taxon>Asteroideae</taxon>
        <taxon>Heliantheae alliance</taxon>
        <taxon>Millerieae</taxon>
        <taxon>Smallanthus</taxon>
    </lineage>
</organism>
<proteinExistence type="predicted"/>
<reference evidence="1 2" key="2">
    <citation type="journal article" date="2022" name="Mol. Ecol. Resour.">
        <title>The genomes of chicory, endive, great burdock and yacon provide insights into Asteraceae paleo-polyploidization history and plant inulin production.</title>
        <authorList>
            <person name="Fan W."/>
            <person name="Wang S."/>
            <person name="Wang H."/>
            <person name="Wang A."/>
            <person name="Jiang F."/>
            <person name="Liu H."/>
            <person name="Zhao H."/>
            <person name="Xu D."/>
            <person name="Zhang Y."/>
        </authorList>
    </citation>
    <scope>NUCLEOTIDE SEQUENCE [LARGE SCALE GENOMIC DNA]</scope>
    <source>
        <strain evidence="2">cv. Yunnan</strain>
        <tissue evidence="1">Leaves</tissue>
    </source>
</reference>
<evidence type="ECO:0000313" key="2">
    <source>
        <dbReference type="Proteomes" id="UP001056120"/>
    </source>
</evidence>
<dbReference type="EMBL" id="CM042044">
    <property type="protein sequence ID" value="KAI3686928.1"/>
    <property type="molecule type" value="Genomic_DNA"/>
</dbReference>
<reference evidence="2" key="1">
    <citation type="journal article" date="2022" name="Mol. Ecol. Resour.">
        <title>The genomes of chicory, endive, great burdock and yacon provide insights into Asteraceae palaeo-polyploidization history and plant inulin production.</title>
        <authorList>
            <person name="Fan W."/>
            <person name="Wang S."/>
            <person name="Wang H."/>
            <person name="Wang A."/>
            <person name="Jiang F."/>
            <person name="Liu H."/>
            <person name="Zhao H."/>
            <person name="Xu D."/>
            <person name="Zhang Y."/>
        </authorList>
    </citation>
    <scope>NUCLEOTIDE SEQUENCE [LARGE SCALE GENOMIC DNA]</scope>
    <source>
        <strain evidence="2">cv. Yunnan</strain>
    </source>
</reference>
<evidence type="ECO:0000313" key="1">
    <source>
        <dbReference type="EMBL" id="KAI3686928.1"/>
    </source>
</evidence>
<protein>
    <submittedName>
        <fullName evidence="1">Uncharacterized protein</fullName>
    </submittedName>
</protein>
<sequence length="108" mass="12651">MKPKETIIPNGMPATRTVVLRRFQDTTNRIQINEDIRTHKIEDLNRGPFTEEQFRINGIVDVIDGSDSIKIQQREKAWFYSSPKSRMQYLGLVTRAEKWAKELARSNM</sequence>